<keyword evidence="3" id="KW-0132">Cell division</keyword>
<feature type="compositionally biased region" description="Polar residues" evidence="8">
    <location>
        <begin position="158"/>
        <end position="168"/>
    </location>
</feature>
<dbReference type="EMBL" id="JAPWTK010000015">
    <property type="protein sequence ID" value="KAJ8958831.1"/>
    <property type="molecule type" value="Genomic_DNA"/>
</dbReference>
<dbReference type="AlphaFoldDB" id="A0AAV8Z5N5"/>
<dbReference type="InterPro" id="IPR049945">
    <property type="entry name" value="AAA_22"/>
</dbReference>
<dbReference type="InterPro" id="IPR050311">
    <property type="entry name" value="ORC1/CDC6"/>
</dbReference>
<dbReference type="Pfam" id="PF09079">
    <property type="entry name" value="WHD_Cdc6"/>
    <property type="match status" value="1"/>
</dbReference>
<dbReference type="InterPro" id="IPR036388">
    <property type="entry name" value="WH-like_DNA-bd_sf"/>
</dbReference>
<evidence type="ECO:0000256" key="4">
    <source>
        <dbReference type="ARBA" id="ARBA00022705"/>
    </source>
</evidence>
<dbReference type="Gene3D" id="3.40.50.300">
    <property type="entry name" value="P-loop containing nucleotide triphosphate hydrolases"/>
    <property type="match status" value="1"/>
</dbReference>
<dbReference type="PANTHER" id="PTHR10763">
    <property type="entry name" value="CELL DIVISION CONTROL PROTEIN 6-RELATED"/>
    <property type="match status" value="1"/>
</dbReference>
<dbReference type="Proteomes" id="UP001162162">
    <property type="component" value="Unassembled WGS sequence"/>
</dbReference>
<feature type="compositionally biased region" description="Polar residues" evidence="8">
    <location>
        <begin position="107"/>
        <end position="116"/>
    </location>
</feature>
<proteinExistence type="inferred from homology"/>
<evidence type="ECO:0000256" key="7">
    <source>
        <dbReference type="PIRNR" id="PIRNR001767"/>
    </source>
</evidence>
<feature type="compositionally biased region" description="Basic and acidic residues" evidence="8">
    <location>
        <begin position="169"/>
        <end position="185"/>
    </location>
</feature>
<keyword evidence="4" id="KW-0235">DNA replication</keyword>
<dbReference type="GO" id="GO:0016887">
    <property type="term" value="F:ATP hydrolysis activity"/>
    <property type="evidence" value="ECO:0007669"/>
    <property type="project" value="InterPro"/>
</dbReference>
<name>A0AAV8Z5N5_9CUCU</name>
<keyword evidence="5 7" id="KW-0539">Nucleus</keyword>
<dbReference type="Pfam" id="PF13401">
    <property type="entry name" value="AAA_22"/>
    <property type="match status" value="1"/>
</dbReference>
<reference evidence="10" key="1">
    <citation type="journal article" date="2023" name="Insect Mol. Biol.">
        <title>Genome sequencing provides insights into the evolution of gene families encoding plant cell wall-degrading enzymes in longhorned beetles.</title>
        <authorList>
            <person name="Shin N.R."/>
            <person name="Okamura Y."/>
            <person name="Kirsch R."/>
            <person name="Pauchet Y."/>
        </authorList>
    </citation>
    <scope>NUCLEOTIDE SEQUENCE</scope>
    <source>
        <strain evidence="10">AMC_N1</strain>
    </source>
</reference>
<comment type="similarity">
    <text evidence="2 7">Belongs to the CDC6/cdc18 family.</text>
</comment>
<dbReference type="InterPro" id="IPR036390">
    <property type="entry name" value="WH_DNA-bd_sf"/>
</dbReference>
<protein>
    <recommendedName>
        <fullName evidence="7">Cell division control protein</fullName>
    </recommendedName>
</protein>
<dbReference type="PANTHER" id="PTHR10763:SF26">
    <property type="entry name" value="CELL DIVISION CONTROL PROTEIN 6 HOMOLOG"/>
    <property type="match status" value="1"/>
</dbReference>
<organism evidence="10 11">
    <name type="scientific">Aromia moschata</name>
    <dbReference type="NCBI Taxonomy" id="1265417"/>
    <lineage>
        <taxon>Eukaryota</taxon>
        <taxon>Metazoa</taxon>
        <taxon>Ecdysozoa</taxon>
        <taxon>Arthropoda</taxon>
        <taxon>Hexapoda</taxon>
        <taxon>Insecta</taxon>
        <taxon>Pterygota</taxon>
        <taxon>Neoptera</taxon>
        <taxon>Endopterygota</taxon>
        <taxon>Coleoptera</taxon>
        <taxon>Polyphaga</taxon>
        <taxon>Cucujiformia</taxon>
        <taxon>Chrysomeloidea</taxon>
        <taxon>Cerambycidae</taxon>
        <taxon>Cerambycinae</taxon>
        <taxon>Callichromatini</taxon>
        <taxon>Aromia</taxon>
    </lineage>
</organism>
<comment type="subcellular location">
    <subcellularLocation>
        <location evidence="1 7">Nucleus</location>
    </subcellularLocation>
</comment>
<evidence type="ECO:0000256" key="8">
    <source>
        <dbReference type="SAM" id="MobiDB-lite"/>
    </source>
</evidence>
<dbReference type="GO" id="GO:0051301">
    <property type="term" value="P:cell division"/>
    <property type="evidence" value="ECO:0007669"/>
    <property type="project" value="UniProtKB-UniRule"/>
</dbReference>
<dbReference type="Gene3D" id="1.10.8.60">
    <property type="match status" value="1"/>
</dbReference>
<dbReference type="FunFam" id="1.10.10.10:FF:000265">
    <property type="entry name" value="Cell division control protein"/>
    <property type="match status" value="1"/>
</dbReference>
<dbReference type="Gene3D" id="1.10.10.10">
    <property type="entry name" value="Winged helix-like DNA-binding domain superfamily/Winged helix DNA-binding domain"/>
    <property type="match status" value="1"/>
</dbReference>
<feature type="compositionally biased region" description="Acidic residues" evidence="8">
    <location>
        <begin position="47"/>
        <end position="56"/>
    </location>
</feature>
<dbReference type="SMART" id="SM01074">
    <property type="entry name" value="Cdc6_C"/>
    <property type="match status" value="1"/>
</dbReference>
<dbReference type="InterPro" id="IPR054425">
    <property type="entry name" value="Cdc6_ORC1-like_ATPase_lid"/>
</dbReference>
<evidence type="ECO:0000259" key="9">
    <source>
        <dbReference type="SMART" id="SM01074"/>
    </source>
</evidence>
<dbReference type="SUPFAM" id="SSF52540">
    <property type="entry name" value="P-loop containing nucleoside triphosphate hydrolases"/>
    <property type="match status" value="1"/>
</dbReference>
<accession>A0AAV8Z5N5</accession>
<feature type="compositionally biased region" description="Polar residues" evidence="8">
    <location>
        <begin position="64"/>
        <end position="85"/>
    </location>
</feature>
<dbReference type="PIRSF" id="PIRSF001767">
    <property type="entry name" value="Cdc6"/>
    <property type="match status" value="1"/>
</dbReference>
<evidence type="ECO:0000256" key="3">
    <source>
        <dbReference type="ARBA" id="ARBA00022618"/>
    </source>
</evidence>
<evidence type="ECO:0000313" key="10">
    <source>
        <dbReference type="EMBL" id="KAJ8958831.1"/>
    </source>
</evidence>
<evidence type="ECO:0000313" key="11">
    <source>
        <dbReference type="Proteomes" id="UP001162162"/>
    </source>
</evidence>
<comment type="function">
    <text evidence="7">Involved in the initiation of DNA replication. Also participates in checkpoint controls that ensure DNA replication is completed before mitosis is initiated.</text>
</comment>
<feature type="region of interest" description="Disordered" evidence="8">
    <location>
        <begin position="1"/>
        <end position="193"/>
    </location>
</feature>
<dbReference type="InterPro" id="IPR016314">
    <property type="entry name" value="Cdc6/18"/>
</dbReference>
<dbReference type="Pfam" id="PF22606">
    <property type="entry name" value="Cdc6-ORC-like_ATPase_lid"/>
    <property type="match status" value="1"/>
</dbReference>
<comment type="caution">
    <text evidence="10">The sequence shown here is derived from an EMBL/GenBank/DDBJ whole genome shotgun (WGS) entry which is preliminary data.</text>
</comment>
<dbReference type="CDD" id="cd08768">
    <property type="entry name" value="Cdc6_C"/>
    <property type="match status" value="1"/>
</dbReference>
<evidence type="ECO:0000256" key="5">
    <source>
        <dbReference type="ARBA" id="ARBA00023242"/>
    </source>
</evidence>
<keyword evidence="6" id="KW-0131">Cell cycle</keyword>
<keyword evidence="11" id="KW-1185">Reference proteome</keyword>
<gene>
    <name evidence="10" type="ORF">NQ318_019593</name>
</gene>
<dbReference type="InterPro" id="IPR015163">
    <property type="entry name" value="Cdc6_C"/>
</dbReference>
<evidence type="ECO:0000256" key="6">
    <source>
        <dbReference type="ARBA" id="ARBA00023306"/>
    </source>
</evidence>
<dbReference type="GO" id="GO:0005634">
    <property type="term" value="C:nucleus"/>
    <property type="evidence" value="ECO:0007669"/>
    <property type="project" value="UniProtKB-SubCell"/>
</dbReference>
<evidence type="ECO:0000256" key="1">
    <source>
        <dbReference type="ARBA" id="ARBA00004123"/>
    </source>
</evidence>
<dbReference type="GO" id="GO:0003688">
    <property type="term" value="F:DNA replication origin binding"/>
    <property type="evidence" value="ECO:0007669"/>
    <property type="project" value="TreeGrafter"/>
</dbReference>
<sequence length="595" mass="66350">MEIHIGTMTRITRSSARLARAPQQKDVPEKEHCSESRLRGRAKPIIDSDDSEEDCIEATKAKTVLSTPKKQKSHISNSELHQISPVTPPKQKKNYNDSVATPKHRTTNSGGAQSPSVLMGNLILTSPPPKLPATPSQRNIKVQAGSEAENKTVRGIQNRKSLFSNDSSGKSENKKPETDRLHENGESNENQSEAKFNVYQTAKRALHSTFPANMPGREGELDELRTGRDVGIVVHQWTSRNGKTASLNIILEDENISAKLCKVYVNCTSIKSPTAVYSRIAKELGIKVNGKTEKEFVTVLERYFKKSDKMTLLVLDEIDQLENKNQSILYTVFEWPSKPHSRLVLIGIANALDLTDRTLPRLQASCELKPQLMHFAPYTKQQIVQIFTARLKSSGVLDVFSPPALQMLAAKVAAVSGDVRRALDIGRRVVEMIERDRSNEVLKSIDSMVNALDTQESKPKVDLRHVVSVLNNVYGTSQSLVEESDDSFPLQQKIVVCSLLLMLKKARNKDVTVGRLHEVYRRACAKRNLQAVDQAEFVGLCSLIETRGILRVTGRKEPRLHKVSLEWDVGEVENALRDKQLVSAIMQDDGCLGKL</sequence>
<dbReference type="InterPro" id="IPR027417">
    <property type="entry name" value="P-loop_NTPase"/>
</dbReference>
<evidence type="ECO:0000256" key="2">
    <source>
        <dbReference type="ARBA" id="ARBA00006184"/>
    </source>
</evidence>
<feature type="compositionally biased region" description="Basic and acidic residues" evidence="8">
    <location>
        <begin position="26"/>
        <end position="38"/>
    </location>
</feature>
<dbReference type="GO" id="GO:0006270">
    <property type="term" value="P:DNA replication initiation"/>
    <property type="evidence" value="ECO:0007669"/>
    <property type="project" value="UniProtKB-UniRule"/>
</dbReference>
<dbReference type="GO" id="GO:0033314">
    <property type="term" value="P:mitotic DNA replication checkpoint signaling"/>
    <property type="evidence" value="ECO:0007669"/>
    <property type="project" value="TreeGrafter"/>
</dbReference>
<dbReference type="SUPFAM" id="SSF46785">
    <property type="entry name" value="Winged helix' DNA-binding domain"/>
    <property type="match status" value="1"/>
</dbReference>
<feature type="domain" description="Cdc6 C-terminal" evidence="9">
    <location>
        <begin position="496"/>
        <end position="576"/>
    </location>
</feature>